<evidence type="ECO:0000313" key="6">
    <source>
        <dbReference type="EMBL" id="MFC1800073.1"/>
    </source>
</evidence>
<dbReference type="PANTHER" id="PTHR36842">
    <property type="entry name" value="PROTEIN TOLB HOMOLOG"/>
    <property type="match status" value="1"/>
</dbReference>
<reference evidence="6 7" key="1">
    <citation type="submission" date="2024-09" db="EMBL/GenBank/DDBJ databases">
        <authorList>
            <person name="D'Angelo T."/>
        </authorList>
    </citation>
    <scope>NUCLEOTIDE SEQUENCE [LARGE SCALE GENOMIC DNA]</scope>
    <source>
        <strain evidence="6">SAG AM-311-F02</strain>
    </source>
</reference>
<name>A0ABV6YPS2_UNCEI</name>
<dbReference type="InterPro" id="IPR011042">
    <property type="entry name" value="6-blade_b-propeller_TolB-like"/>
</dbReference>
<evidence type="ECO:0000256" key="3">
    <source>
        <dbReference type="ARBA" id="ARBA00023136"/>
    </source>
</evidence>
<feature type="domain" description="Bacterial surface antigen (D15)" evidence="4">
    <location>
        <begin position="682"/>
        <end position="992"/>
    </location>
</feature>
<dbReference type="Pfam" id="PF13485">
    <property type="entry name" value="Peptidase_MA_2"/>
    <property type="match status" value="1"/>
</dbReference>
<evidence type="ECO:0000256" key="2">
    <source>
        <dbReference type="ARBA" id="ARBA00009820"/>
    </source>
</evidence>
<dbReference type="Gene3D" id="2.40.160.50">
    <property type="entry name" value="membrane protein fhac: a member of the omp85/tpsb transporter family"/>
    <property type="match status" value="1"/>
</dbReference>
<evidence type="ECO:0000256" key="1">
    <source>
        <dbReference type="ARBA" id="ARBA00004370"/>
    </source>
</evidence>
<gene>
    <name evidence="6" type="ORF">ACFL2Z_04075</name>
</gene>
<evidence type="ECO:0000313" key="7">
    <source>
        <dbReference type="Proteomes" id="UP001594288"/>
    </source>
</evidence>
<feature type="domain" description="Peptidase MA-like" evidence="5">
    <location>
        <begin position="67"/>
        <end position="262"/>
    </location>
</feature>
<accession>A0ABV6YPS2</accession>
<proteinExistence type="inferred from homology"/>
<dbReference type="EMBL" id="JBHPEI010000063">
    <property type="protein sequence ID" value="MFC1800073.1"/>
    <property type="molecule type" value="Genomic_DNA"/>
</dbReference>
<dbReference type="PANTHER" id="PTHR36842:SF1">
    <property type="entry name" value="PROTEIN TOLB"/>
    <property type="match status" value="1"/>
</dbReference>
<organism evidence="6 7">
    <name type="scientific">Eiseniibacteriota bacterium</name>
    <dbReference type="NCBI Taxonomy" id="2212470"/>
    <lineage>
        <taxon>Bacteria</taxon>
        <taxon>Candidatus Eiseniibacteriota</taxon>
    </lineage>
</organism>
<evidence type="ECO:0000259" key="4">
    <source>
        <dbReference type="Pfam" id="PF01103"/>
    </source>
</evidence>
<protein>
    <submittedName>
        <fullName evidence="6">BamA/TamA family outer membrane protein</fullName>
    </submittedName>
</protein>
<keyword evidence="7" id="KW-1185">Reference proteome</keyword>
<dbReference type="Gene3D" id="2.120.10.30">
    <property type="entry name" value="TolB, C-terminal domain"/>
    <property type="match status" value="3"/>
</dbReference>
<comment type="caution">
    <text evidence="6">The sequence shown here is derived from an EMBL/GenBank/DDBJ whole genome shotgun (WGS) entry which is preliminary data.</text>
</comment>
<dbReference type="InterPro" id="IPR000184">
    <property type="entry name" value="Bac_surfAg_D15"/>
</dbReference>
<dbReference type="SUPFAM" id="SSF69304">
    <property type="entry name" value="Tricorn protease N-terminal domain"/>
    <property type="match status" value="1"/>
</dbReference>
<dbReference type="InterPro" id="IPR039568">
    <property type="entry name" value="Peptidase_MA-like_dom"/>
</dbReference>
<dbReference type="InterPro" id="IPR011659">
    <property type="entry name" value="WD40"/>
</dbReference>
<evidence type="ECO:0000259" key="5">
    <source>
        <dbReference type="Pfam" id="PF13485"/>
    </source>
</evidence>
<dbReference type="Pfam" id="PF01103">
    <property type="entry name" value="Omp85"/>
    <property type="match status" value="1"/>
</dbReference>
<dbReference type="Pfam" id="PF07676">
    <property type="entry name" value="PD40"/>
    <property type="match status" value="5"/>
</dbReference>
<dbReference type="Proteomes" id="UP001594288">
    <property type="component" value="Unassembled WGS sequence"/>
</dbReference>
<keyword evidence="3" id="KW-0472">Membrane</keyword>
<sequence length="992" mass="113141">MKRAILIAVVVLLVPTLLFAFGKNKVQYRGFKWSVLKSEHFDLFYYEGEEFLAERTVLLAEASYDSLSAYFGHSLSRRVPIMIYKSHGEFQQTNVTLELLGEGVGGFTELYKNRVVLPFTGSYEELRHVMMHELTHVFSFDMLYGGLLQSVFARQYMFSLPLWIIEGVAEFASEYWDAEAEMVMRDAVLNNYYFHLHQDVQGYLAYKQGQSVIRYIAYKYGREKVSDILQNIALARNADKGLMTSIGTDAMGLSESWLDYVKKQYYPEVAVRDEPEDFFTRLTDHRKDDSFINTMPSISPDGQLIVFLSDKSGYDDVYLMSALDGKIIRRLIKGERSQDFESFHYLAASFSWSPDGERVAIVSKHRDKDEIYLVDPDNGKVKRRIGPDFDILFRPRYSPDSRTMAFIGADAGRPGMYLMDLETEEVEALHTGALEYLDYSWSPDGRRIAFTATAPGAIDSLEFFSLVNPSNKPQRDIFLLEVDDGSVERLTHCGSEDLSPVWSPDGSHLLFISDRNGTYNAYAYAFEDSTSTQISDVLGGVFNPTWSANGNRVAVSAFQAGGWDIYVVKDPLENLEALRTQKESDWEYEAPWVNEMQEMAAVDTLLDAFEPDEADTEVASVKTMEEYEKVPYRVRFSPDWVSGAFSYNSADGLGGMTRISVSDVLGNHRIYIAADFFASFENIDFVTNYWYLPRRVDYGFGVFHFKNYYYASRTTMGSPISSRGEDRLFSERNFGAVLALSWPLDKFRRFDVDFTGMRISRDIFNEEIGGDIRQLPVEKHEEEDIFIPRLSYTKDTTIWGYTGPIGGSRFTMSIERSLVDGLRSDLSFTTASLDFRKYFMFTRGTQLAGRFLGVTSQGSQPAYFYVGGANTLRGYEDYSDTLSGNNLALANVELRFPFIDRLVMRGPVPLSLGGIRGVIFFDIGGAWKGHFTDLRVAHRVDGREQLKDIYAGYGFGIRMWFSYFLMRLDFAWATQFDGQVERRTHFSLGGDF</sequence>
<comment type="similarity">
    <text evidence="2">Belongs to the TolB family.</text>
</comment>
<comment type="subcellular location">
    <subcellularLocation>
        <location evidence="1">Membrane</location>
    </subcellularLocation>
</comment>